<dbReference type="InterPro" id="IPR004107">
    <property type="entry name" value="Integrase_SAM-like_N"/>
</dbReference>
<dbReference type="InterPro" id="IPR010998">
    <property type="entry name" value="Integrase_recombinase_N"/>
</dbReference>
<feature type="domain" description="Core-binding (CB)" evidence="2">
    <location>
        <begin position="12"/>
        <end position="97"/>
    </location>
</feature>
<dbReference type="PROSITE" id="PS51900">
    <property type="entry name" value="CB"/>
    <property type="match status" value="1"/>
</dbReference>
<evidence type="ECO:0000256" key="1">
    <source>
        <dbReference type="ARBA" id="ARBA00023125"/>
    </source>
</evidence>
<dbReference type="GO" id="GO:0003677">
    <property type="term" value="F:DNA binding"/>
    <property type="evidence" value="ECO:0007669"/>
    <property type="project" value="UniProtKB-KW"/>
</dbReference>
<dbReference type="InterPro" id="IPR044068">
    <property type="entry name" value="CB"/>
</dbReference>
<evidence type="ECO:0000313" key="3">
    <source>
        <dbReference type="EMBL" id="KAA6307607.1"/>
    </source>
</evidence>
<dbReference type="EMBL" id="SNRY01009048">
    <property type="protein sequence ID" value="KAA6307607.1"/>
    <property type="molecule type" value="Genomic_DNA"/>
</dbReference>
<dbReference type="Gene3D" id="1.10.150.130">
    <property type="match status" value="1"/>
</dbReference>
<dbReference type="Pfam" id="PF02899">
    <property type="entry name" value="Phage_int_SAM_1"/>
    <property type="match status" value="1"/>
</dbReference>
<comment type="caution">
    <text evidence="3">The sequence shown here is derived from an EMBL/GenBank/DDBJ whole genome shotgun (WGS) entry which is preliminary data.</text>
</comment>
<gene>
    <name evidence="3" type="ORF">EZS27_040720</name>
</gene>
<proteinExistence type="predicted"/>
<organism evidence="3">
    <name type="scientific">termite gut metagenome</name>
    <dbReference type="NCBI Taxonomy" id="433724"/>
    <lineage>
        <taxon>unclassified sequences</taxon>
        <taxon>metagenomes</taxon>
        <taxon>organismal metagenomes</taxon>
    </lineage>
</organism>
<name>A0A5J4PDR5_9ZZZZ</name>
<protein>
    <submittedName>
        <fullName evidence="3">Tyrosine recombinase XerD</fullName>
    </submittedName>
</protein>
<accession>A0A5J4PDR5</accession>
<dbReference type="SUPFAM" id="SSF47823">
    <property type="entry name" value="lambda integrase-like, N-terminal domain"/>
    <property type="match status" value="1"/>
</dbReference>
<feature type="non-terminal residue" evidence="3">
    <location>
        <position position="107"/>
    </location>
</feature>
<dbReference type="AlphaFoldDB" id="A0A5J4PDR5"/>
<reference evidence="3" key="1">
    <citation type="submission" date="2019-03" db="EMBL/GenBank/DDBJ databases">
        <title>Single cell metagenomics reveals metabolic interactions within the superorganism composed of flagellate Streblomastix strix and complex community of Bacteroidetes bacteria on its surface.</title>
        <authorList>
            <person name="Treitli S.C."/>
            <person name="Kolisko M."/>
            <person name="Husnik F."/>
            <person name="Keeling P."/>
            <person name="Hampl V."/>
        </authorList>
    </citation>
    <scope>NUCLEOTIDE SEQUENCE</scope>
    <source>
        <strain evidence="3">STM</strain>
    </source>
</reference>
<sequence length="107" mass="12483">MMPEEKPNRKKEETETVVKKYQQYLMMEKSLSRNTLEAYMTDLHKLLSYLRIEGIDIFDVTLADLQHFAAGLHDIGIHARSQARIISGIKSFFRFLIMSDYLEADPT</sequence>
<keyword evidence="1" id="KW-0238">DNA-binding</keyword>
<dbReference type="GO" id="GO:0015074">
    <property type="term" value="P:DNA integration"/>
    <property type="evidence" value="ECO:0007669"/>
    <property type="project" value="InterPro"/>
</dbReference>
<evidence type="ECO:0000259" key="2">
    <source>
        <dbReference type="PROSITE" id="PS51900"/>
    </source>
</evidence>